<sequence length="86" mass="9408">MLTIEELTAYFQYHQAGTPQGCKTAELVRLIDTLGLAFASNNRQVIASSLMAGRPTYVIQAELAPEPVVQRTWPVLATAERHAIPA</sequence>
<evidence type="ECO:0000313" key="1">
    <source>
        <dbReference type="EMBL" id="XBV86000.1"/>
    </source>
</evidence>
<dbReference type="RefSeq" id="WP_350244049.1">
    <property type="nucleotide sequence ID" value="NZ_CP158299.1"/>
</dbReference>
<dbReference type="KEGG" id="dsc:ABOD76_06760"/>
<reference evidence="1" key="1">
    <citation type="submission" date="2024-06" db="EMBL/GenBank/DDBJ databases">
        <title>Draft Genome Sequence of Deinococcus sonorensis Type Strain KR-87, a Biofilm Producing Representative of the Genus Deinococcus.</title>
        <authorList>
            <person name="Boren L.S."/>
            <person name="Grosso R.A."/>
            <person name="Hugenberg-Cox A.N."/>
            <person name="Hill J.T.E."/>
            <person name="Albert C.M."/>
            <person name="Tuohy J.M."/>
        </authorList>
    </citation>
    <scope>NUCLEOTIDE SEQUENCE</scope>
    <source>
        <strain evidence="1">KR-87</strain>
    </source>
</reference>
<dbReference type="EMBL" id="CP158299">
    <property type="protein sequence ID" value="XBV86000.1"/>
    <property type="molecule type" value="Genomic_DNA"/>
</dbReference>
<evidence type="ECO:0008006" key="2">
    <source>
        <dbReference type="Google" id="ProtNLM"/>
    </source>
</evidence>
<protein>
    <recommendedName>
        <fullName evidence="2">DUF4224 domain-containing protein</fullName>
    </recommendedName>
</protein>
<name>A0AAU7UC88_9DEIO</name>
<accession>A0AAU7UC88</accession>
<dbReference type="AlphaFoldDB" id="A0AAU7UC88"/>
<proteinExistence type="predicted"/>
<organism evidence="1">
    <name type="scientific">Deinococcus sonorensis KR-87</name>
    <dbReference type="NCBI Taxonomy" id="694439"/>
    <lineage>
        <taxon>Bacteria</taxon>
        <taxon>Thermotogati</taxon>
        <taxon>Deinococcota</taxon>
        <taxon>Deinococci</taxon>
        <taxon>Deinococcales</taxon>
        <taxon>Deinococcaceae</taxon>
        <taxon>Deinococcus</taxon>
    </lineage>
</organism>
<gene>
    <name evidence="1" type="ORF">ABOD76_06760</name>
</gene>